<sequence>MGGDPLGDGSKGSEGDEDGSPKYFLGIEIFRKPNFVILSQWKYVLDLLKETSLLMAKPIRCPMTVGDNISCWHMANGVEIVAAFTEIMDGCVAITRLVIHAMLDEQDMRKMGGLPLCFL</sequence>
<comment type="caution">
    <text evidence="1">The sequence shown here is derived from an EMBL/GenBank/DDBJ whole genome shotgun (WGS) entry which is preliminary data.</text>
</comment>
<organism evidence="1 2">
    <name type="scientific">Platanthera zijinensis</name>
    <dbReference type="NCBI Taxonomy" id="2320716"/>
    <lineage>
        <taxon>Eukaryota</taxon>
        <taxon>Viridiplantae</taxon>
        <taxon>Streptophyta</taxon>
        <taxon>Embryophyta</taxon>
        <taxon>Tracheophyta</taxon>
        <taxon>Spermatophyta</taxon>
        <taxon>Magnoliopsida</taxon>
        <taxon>Liliopsida</taxon>
        <taxon>Asparagales</taxon>
        <taxon>Orchidaceae</taxon>
        <taxon>Orchidoideae</taxon>
        <taxon>Orchideae</taxon>
        <taxon>Orchidinae</taxon>
        <taxon>Platanthera</taxon>
    </lineage>
</organism>
<accession>A0AAP0AWM3</accession>
<reference evidence="1 2" key="1">
    <citation type="journal article" date="2022" name="Nat. Plants">
        <title>Genomes of leafy and leafless Platanthera orchids illuminate the evolution of mycoheterotrophy.</title>
        <authorList>
            <person name="Li M.H."/>
            <person name="Liu K.W."/>
            <person name="Li Z."/>
            <person name="Lu H.C."/>
            <person name="Ye Q.L."/>
            <person name="Zhang D."/>
            <person name="Wang J.Y."/>
            <person name="Li Y.F."/>
            <person name="Zhong Z.M."/>
            <person name="Liu X."/>
            <person name="Yu X."/>
            <person name="Liu D.K."/>
            <person name="Tu X.D."/>
            <person name="Liu B."/>
            <person name="Hao Y."/>
            <person name="Liao X.Y."/>
            <person name="Jiang Y.T."/>
            <person name="Sun W.H."/>
            <person name="Chen J."/>
            <person name="Chen Y.Q."/>
            <person name="Ai Y."/>
            <person name="Zhai J.W."/>
            <person name="Wu S.S."/>
            <person name="Zhou Z."/>
            <person name="Hsiao Y.Y."/>
            <person name="Wu W.L."/>
            <person name="Chen Y.Y."/>
            <person name="Lin Y.F."/>
            <person name="Hsu J.L."/>
            <person name="Li C.Y."/>
            <person name="Wang Z.W."/>
            <person name="Zhao X."/>
            <person name="Zhong W.Y."/>
            <person name="Ma X.K."/>
            <person name="Ma L."/>
            <person name="Huang J."/>
            <person name="Chen G.Z."/>
            <person name="Huang M.Z."/>
            <person name="Huang L."/>
            <person name="Peng D.H."/>
            <person name="Luo Y.B."/>
            <person name="Zou S.Q."/>
            <person name="Chen S.P."/>
            <person name="Lan S."/>
            <person name="Tsai W.C."/>
            <person name="Van de Peer Y."/>
            <person name="Liu Z.J."/>
        </authorList>
    </citation>
    <scope>NUCLEOTIDE SEQUENCE [LARGE SCALE GENOMIC DNA]</scope>
    <source>
        <strain evidence="1">Lor287</strain>
    </source>
</reference>
<keyword evidence="2" id="KW-1185">Reference proteome</keyword>
<dbReference type="EMBL" id="JBBWWQ010000020">
    <property type="protein sequence ID" value="KAK8917062.1"/>
    <property type="molecule type" value="Genomic_DNA"/>
</dbReference>
<dbReference type="Proteomes" id="UP001418222">
    <property type="component" value="Unassembled WGS sequence"/>
</dbReference>
<evidence type="ECO:0000313" key="1">
    <source>
        <dbReference type="EMBL" id="KAK8917062.1"/>
    </source>
</evidence>
<gene>
    <name evidence="1" type="ORF">KSP39_PZI023370</name>
</gene>
<evidence type="ECO:0000313" key="2">
    <source>
        <dbReference type="Proteomes" id="UP001418222"/>
    </source>
</evidence>
<dbReference type="AlphaFoldDB" id="A0AAP0AWM3"/>
<name>A0AAP0AWM3_9ASPA</name>
<proteinExistence type="predicted"/>
<protein>
    <submittedName>
        <fullName evidence="1">Uncharacterized protein</fullName>
    </submittedName>
</protein>